<dbReference type="GO" id="GO:0005911">
    <property type="term" value="C:cell-cell junction"/>
    <property type="evidence" value="ECO:0007669"/>
    <property type="project" value="UniProtKB-ARBA"/>
</dbReference>
<feature type="domain" description="SH3" evidence="7">
    <location>
        <begin position="1336"/>
        <end position="1407"/>
    </location>
</feature>
<dbReference type="InterPro" id="IPR050716">
    <property type="entry name" value="MAGUK"/>
</dbReference>
<evidence type="ECO:0000313" key="11">
    <source>
        <dbReference type="Proteomes" id="UP000719412"/>
    </source>
</evidence>
<proteinExistence type="inferred from homology"/>
<feature type="transmembrane region" description="Helical" evidence="6">
    <location>
        <begin position="983"/>
        <end position="1005"/>
    </location>
</feature>
<evidence type="ECO:0000259" key="8">
    <source>
        <dbReference type="PROSITE" id="PS50052"/>
    </source>
</evidence>
<dbReference type="InterPro" id="IPR001452">
    <property type="entry name" value="SH3_domain"/>
</dbReference>
<dbReference type="Pfam" id="PF07653">
    <property type="entry name" value="SH3_2"/>
    <property type="match status" value="1"/>
</dbReference>
<dbReference type="InterPro" id="IPR020590">
    <property type="entry name" value="Guanylate_kinase_CS"/>
</dbReference>
<dbReference type="InterPro" id="IPR001478">
    <property type="entry name" value="PDZ"/>
</dbReference>
<reference evidence="10" key="2">
    <citation type="submission" date="2021-08" db="EMBL/GenBank/DDBJ databases">
        <authorList>
            <person name="Eriksson T."/>
        </authorList>
    </citation>
    <scope>NUCLEOTIDE SEQUENCE</scope>
    <source>
        <strain evidence="10">Stoneville</strain>
        <tissue evidence="10">Whole head</tissue>
    </source>
</reference>
<dbReference type="FunFam" id="2.30.42.10:FF:000088">
    <property type="entry name" value="MAGUK p55 subfamily member 5"/>
    <property type="match status" value="1"/>
</dbReference>
<evidence type="ECO:0000256" key="1">
    <source>
        <dbReference type="ARBA" id="ARBA00007014"/>
    </source>
</evidence>
<dbReference type="PANTHER" id="PTHR23122">
    <property type="entry name" value="MEMBRANE-ASSOCIATED GUANYLATE KINASE MAGUK"/>
    <property type="match status" value="1"/>
</dbReference>
<dbReference type="Proteomes" id="UP000719412">
    <property type="component" value="Unassembled WGS sequence"/>
</dbReference>
<keyword evidence="6" id="KW-0472">Membrane</keyword>
<dbReference type="SUPFAM" id="SSF52540">
    <property type="entry name" value="P-loop containing nucleoside triphosphate hydrolases"/>
    <property type="match status" value="1"/>
</dbReference>
<feature type="region of interest" description="Disordered" evidence="5">
    <location>
        <begin position="1061"/>
        <end position="1093"/>
    </location>
</feature>
<reference evidence="10" key="1">
    <citation type="journal article" date="2020" name="J Insects Food Feed">
        <title>The yellow mealworm (Tenebrio molitor) genome: a resource for the emerging insects as food and feed industry.</title>
        <authorList>
            <person name="Eriksson T."/>
            <person name="Andere A."/>
            <person name="Kelstrup H."/>
            <person name="Emery V."/>
            <person name="Picard C."/>
        </authorList>
    </citation>
    <scope>NUCLEOTIDE SEQUENCE</scope>
    <source>
        <strain evidence="10">Stoneville</strain>
        <tissue evidence="10">Whole head</tissue>
    </source>
</reference>
<keyword evidence="2 4" id="KW-0728">SH3 domain</keyword>
<keyword evidence="6" id="KW-0812">Transmembrane</keyword>
<dbReference type="SUPFAM" id="SSF50044">
    <property type="entry name" value="SH3-domain"/>
    <property type="match status" value="1"/>
</dbReference>
<dbReference type="FunFam" id="3.30.63.10:FF:000002">
    <property type="entry name" value="Guanylate kinase 1"/>
    <property type="match status" value="1"/>
</dbReference>
<keyword evidence="3" id="KW-0677">Repeat</keyword>
<feature type="domain" description="PDZ" evidence="9">
    <location>
        <begin position="1248"/>
        <end position="1327"/>
    </location>
</feature>
<feature type="compositionally biased region" description="Low complexity" evidence="5">
    <location>
        <begin position="908"/>
        <end position="918"/>
    </location>
</feature>
<dbReference type="InterPro" id="IPR035601">
    <property type="entry name" value="MPP5_SH3"/>
</dbReference>
<dbReference type="Gene3D" id="2.30.30.40">
    <property type="entry name" value="SH3 Domains"/>
    <property type="match status" value="1"/>
</dbReference>
<dbReference type="CDD" id="cd00071">
    <property type="entry name" value="GMPK"/>
    <property type="match status" value="1"/>
</dbReference>
<evidence type="ECO:0000256" key="2">
    <source>
        <dbReference type="ARBA" id="ARBA00022443"/>
    </source>
</evidence>
<evidence type="ECO:0000313" key="10">
    <source>
        <dbReference type="EMBL" id="KAH0812678.1"/>
    </source>
</evidence>
<comment type="caution">
    <text evidence="10">The sequence shown here is derived from an EMBL/GenBank/DDBJ whole genome shotgun (WGS) entry which is preliminary data.</text>
</comment>
<dbReference type="InterPro" id="IPR008144">
    <property type="entry name" value="Guanylate_kin-like_dom"/>
</dbReference>
<dbReference type="InterPro" id="IPR036034">
    <property type="entry name" value="PDZ_sf"/>
</dbReference>
<evidence type="ECO:0000256" key="5">
    <source>
        <dbReference type="SAM" id="MobiDB-lite"/>
    </source>
</evidence>
<evidence type="ECO:0008006" key="12">
    <source>
        <dbReference type="Google" id="ProtNLM"/>
    </source>
</evidence>
<dbReference type="GO" id="GO:0005886">
    <property type="term" value="C:plasma membrane"/>
    <property type="evidence" value="ECO:0007669"/>
    <property type="project" value="UniProtKB-ARBA"/>
</dbReference>
<dbReference type="CDD" id="cd12036">
    <property type="entry name" value="SH3_MPP5"/>
    <property type="match status" value="1"/>
</dbReference>
<dbReference type="SMART" id="SM00228">
    <property type="entry name" value="PDZ"/>
    <property type="match status" value="1"/>
</dbReference>
<keyword evidence="6" id="KW-1133">Transmembrane helix</keyword>
<dbReference type="Pfam" id="PF00595">
    <property type="entry name" value="PDZ"/>
    <property type="match status" value="1"/>
</dbReference>
<dbReference type="InterPro" id="IPR027417">
    <property type="entry name" value="P-loop_NTPase"/>
</dbReference>
<sequence>MEPLTDGTVLEFVPNDVKLALHDPNTPAMGARQRSHSSFYPRISLSGPCLRRFRKLPLFVKRVRHKAPFHASVKVTRPMNAKRGPHTPAHLHPLNPMQIAEFRRCTTEARPVQLAGPVTEPGCPLRSNWVKGGASAGCGSRAAYTPGAPVDLDLCAGNVQDAFVIAVEQQAQERLERLTALKRVKPVDMTKLSQQVDDKGAESDRKQTISSIRIEHCARSLEKAKEKCKKLAESGQLLWKGKQIKSQNANSRYLPFSSLSGGNFFRLCHLICHSSGAKPVSTVFQEVGPPVASFSISNLEKKDEIESESRHKNSCGGSRVLNQQTTSSEELNGFINNTPIYVTSLTATENLNNNPTGSSKSESGVGGGVLANTISVVATKEVITTPKLLPNGHEPSDFILPQQLGKVANDVRAAEVKESPTQALEVRKLGDRRASSPFQNGRTELLIGAEDNKFKTTAIVESNNNKLGVDPEASPACPRPPADPSHVKFAPPFPFPGSTPPRRNFHDRGLKMAMTSATNARPTEPIPIQHTAHNGLLRDCSEMTNTPRLTRGEFVIAPQDAVSAPFWRTEVARPPSGADNRGKFARFSRGDHRPEFWSSGPAARTCPGIILAGMPSLFVWSIGRKERVGGHLCVAASARLPSKLPSPLAKKSVHVGLVACVSGGAFGGRPGICASVGGRGRDEDPQVLLINPASGRQESEPEQWDYREFLFLRIYPFEEVAIAHHFGLSAVFRPPPGGFHLLGPSKSPPGQEIAPMTVVLLSNFQTTFYVVIVVIRSFMSLWPRRRSGSSIVVLDGDLDPVKKPPDDLDDTLDYNMVMMLAGDNGPHREMAVDVPDTFIARNKTPPRYPPPKPILQVGYDRFVGVTFHTEERPIDVNQERAIDVPDNFVERKKTPPKYPAKQSGVNGTATTPIAAATKPVPPPRDHLKVEKDGRIVNRAPAPQLPARINNNNNVTSTIASATATPPPAAAEPTREQLDSIKKYQVRVVTAIIATITGAVAAVLYGTRGVCQKEKMFCLNNSSLNNNNAIDKEQIRKRKEEEDRIAAQNEFLNRSLRGSRKLQALESRPQGSVNDAFAEDEAQESSRSTTPATAAEKEVVHTVYGYGDLVASVQRLQLQLKKAGAGGGLGGLEGRVAAVQSLLLSPQFGRALAVHNKVQTVRSRTTPRPAPTAQTALRDCLDALANSQSSYAVELASLLTGYELEALMVAHDGVASTLPADSTSPGVPVVEPPPQAVPDHRFQEENIKIIKIEKSTEPLGATVRNEGEAVVIGRVVRGGAADKSGLLHEGDEILEVNGIEMRGKSVNAVCDILQAMEGTLTFLIVPASQARSHSGRDSVLHVRAHFDYDPEEDMYIPCRELGISFQKGDVLHVISQDDPNWWQAYREGEEDQTLAGLVPSQSFQHYRESMRLAAEERMARPQRKSSTLLCGKTGKKKKKKGAYAEGGYPIYANAVDEHDPEEILTYEEVSLYYPRANNKRPIVLIGPPNIGRHELRQRLMEDSERFAAAIPHTSRARKENEVDGQDYHFITRAQFEADILSRKFVEHGEYEKAYYGTSLDAIRSVVNSGKICVLNLHPQSLKILRTSDLKPYVVFVAPPSLEKLRQKKIRNGETYKEEELKDIIEKAREMEDKYGHFFDMIIINNDTERAYHQLLSEINSLEREPQWVPAAWVKALG</sequence>
<comment type="similarity">
    <text evidence="1">Belongs to the MAGUK family.</text>
</comment>
<evidence type="ECO:0000256" key="3">
    <source>
        <dbReference type="ARBA" id="ARBA00022737"/>
    </source>
</evidence>
<dbReference type="Gene3D" id="2.30.42.10">
    <property type="match status" value="1"/>
</dbReference>
<evidence type="ECO:0000256" key="4">
    <source>
        <dbReference type="PROSITE-ProRule" id="PRU00192"/>
    </source>
</evidence>
<dbReference type="SMART" id="SM00072">
    <property type="entry name" value="GuKc"/>
    <property type="match status" value="1"/>
</dbReference>
<dbReference type="Pfam" id="PF00625">
    <property type="entry name" value="Guanylate_kin"/>
    <property type="match status" value="1"/>
</dbReference>
<feature type="transmembrane region" description="Helical" evidence="6">
    <location>
        <begin position="753"/>
        <end position="775"/>
    </location>
</feature>
<evidence type="ECO:0000259" key="9">
    <source>
        <dbReference type="PROSITE" id="PS50106"/>
    </source>
</evidence>
<dbReference type="InterPro" id="IPR036028">
    <property type="entry name" value="SH3-like_dom_sf"/>
</dbReference>
<evidence type="ECO:0000256" key="6">
    <source>
        <dbReference type="SAM" id="Phobius"/>
    </source>
</evidence>
<name>A0A8J6LB25_TENMO</name>
<dbReference type="EMBL" id="JABDTM020025862">
    <property type="protein sequence ID" value="KAH0812678.1"/>
    <property type="molecule type" value="Genomic_DNA"/>
</dbReference>
<dbReference type="PROSITE" id="PS50106">
    <property type="entry name" value="PDZ"/>
    <property type="match status" value="1"/>
</dbReference>
<evidence type="ECO:0000259" key="7">
    <source>
        <dbReference type="PROSITE" id="PS50002"/>
    </source>
</evidence>
<protein>
    <recommendedName>
        <fullName evidence="12">MAGUK p55 subfamily member 5</fullName>
    </recommendedName>
</protein>
<feature type="region of interest" description="Disordered" evidence="5">
    <location>
        <begin position="890"/>
        <end position="927"/>
    </location>
</feature>
<dbReference type="FunFam" id="3.40.50.300:FF:000469">
    <property type="entry name" value="MAGUK p55 subfamily member 5"/>
    <property type="match status" value="1"/>
</dbReference>
<dbReference type="CDD" id="cd06798">
    <property type="entry name" value="PDZ_MPP5-like"/>
    <property type="match status" value="1"/>
</dbReference>
<feature type="domain" description="Guanylate kinase-like" evidence="8">
    <location>
        <begin position="1478"/>
        <end position="1658"/>
    </location>
</feature>
<dbReference type="SUPFAM" id="SSF50156">
    <property type="entry name" value="PDZ domain-like"/>
    <property type="match status" value="1"/>
</dbReference>
<dbReference type="PROSITE" id="PS00856">
    <property type="entry name" value="GUANYLATE_KINASE_1"/>
    <property type="match status" value="1"/>
</dbReference>
<accession>A0A8J6LB25</accession>
<dbReference type="InterPro" id="IPR008145">
    <property type="entry name" value="GK/Ca_channel_bsu"/>
</dbReference>
<gene>
    <name evidence="10" type="ORF">GEV33_010117</name>
</gene>
<keyword evidence="11" id="KW-1185">Reference proteome</keyword>
<dbReference type="SMART" id="SM00326">
    <property type="entry name" value="SH3"/>
    <property type="match status" value="1"/>
</dbReference>
<organism evidence="10 11">
    <name type="scientific">Tenebrio molitor</name>
    <name type="common">Yellow mealworm beetle</name>
    <dbReference type="NCBI Taxonomy" id="7067"/>
    <lineage>
        <taxon>Eukaryota</taxon>
        <taxon>Metazoa</taxon>
        <taxon>Ecdysozoa</taxon>
        <taxon>Arthropoda</taxon>
        <taxon>Hexapoda</taxon>
        <taxon>Insecta</taxon>
        <taxon>Pterygota</taxon>
        <taxon>Neoptera</taxon>
        <taxon>Endopterygota</taxon>
        <taxon>Coleoptera</taxon>
        <taxon>Polyphaga</taxon>
        <taxon>Cucujiformia</taxon>
        <taxon>Tenebrionidae</taxon>
        <taxon>Tenebrio</taxon>
    </lineage>
</organism>
<dbReference type="PROSITE" id="PS50052">
    <property type="entry name" value="GUANYLATE_KINASE_2"/>
    <property type="match status" value="1"/>
</dbReference>
<dbReference type="Gene3D" id="3.40.50.300">
    <property type="entry name" value="P-loop containing nucleotide triphosphate hydrolases"/>
    <property type="match status" value="1"/>
</dbReference>
<dbReference type="PROSITE" id="PS50002">
    <property type="entry name" value="SH3"/>
    <property type="match status" value="1"/>
</dbReference>